<gene>
    <name evidence="3" type="ORF">H310_08239</name>
</gene>
<evidence type="ECO:0000256" key="1">
    <source>
        <dbReference type="SAM" id="MobiDB-lite"/>
    </source>
</evidence>
<keyword evidence="2" id="KW-0472">Membrane</keyword>
<organism evidence="3">
    <name type="scientific">Aphanomyces invadans</name>
    <dbReference type="NCBI Taxonomy" id="157072"/>
    <lineage>
        <taxon>Eukaryota</taxon>
        <taxon>Sar</taxon>
        <taxon>Stramenopiles</taxon>
        <taxon>Oomycota</taxon>
        <taxon>Saprolegniomycetes</taxon>
        <taxon>Saprolegniales</taxon>
        <taxon>Verrucalvaceae</taxon>
        <taxon>Aphanomyces</taxon>
    </lineage>
</organism>
<evidence type="ECO:0000313" key="3">
    <source>
        <dbReference type="EMBL" id="ETV99586.1"/>
    </source>
</evidence>
<dbReference type="AlphaFoldDB" id="A0A024U104"/>
<dbReference type="VEuPathDB" id="FungiDB:H310_08239"/>
<feature type="transmembrane region" description="Helical" evidence="2">
    <location>
        <begin position="80"/>
        <end position="100"/>
    </location>
</feature>
<feature type="transmembrane region" description="Helical" evidence="2">
    <location>
        <begin position="58"/>
        <end position="74"/>
    </location>
</feature>
<dbReference type="EMBL" id="KI913967">
    <property type="protein sequence ID" value="ETV99586.1"/>
    <property type="molecule type" value="Genomic_DNA"/>
</dbReference>
<dbReference type="GeneID" id="20085289"/>
<feature type="region of interest" description="Disordered" evidence="1">
    <location>
        <begin position="1"/>
        <end position="51"/>
    </location>
</feature>
<dbReference type="RefSeq" id="XP_008872142.1">
    <property type="nucleotide sequence ID" value="XM_008873920.1"/>
</dbReference>
<keyword evidence="2" id="KW-0812">Transmembrane</keyword>
<accession>A0A024U104</accession>
<keyword evidence="2" id="KW-1133">Transmembrane helix</keyword>
<protein>
    <submittedName>
        <fullName evidence="3">Uncharacterized protein</fullName>
    </submittedName>
</protein>
<proteinExistence type="predicted"/>
<evidence type="ECO:0000256" key="2">
    <source>
        <dbReference type="SAM" id="Phobius"/>
    </source>
</evidence>
<reference evidence="3" key="1">
    <citation type="submission" date="2013-12" db="EMBL/GenBank/DDBJ databases">
        <title>The Genome Sequence of Aphanomyces invadans NJM9701.</title>
        <authorList>
            <consortium name="The Broad Institute Genomics Platform"/>
            <person name="Russ C."/>
            <person name="Tyler B."/>
            <person name="van West P."/>
            <person name="Dieguez-Uribeondo J."/>
            <person name="Young S.K."/>
            <person name="Zeng Q."/>
            <person name="Gargeya S."/>
            <person name="Fitzgerald M."/>
            <person name="Abouelleil A."/>
            <person name="Alvarado L."/>
            <person name="Chapman S.B."/>
            <person name="Gainer-Dewar J."/>
            <person name="Goldberg J."/>
            <person name="Griggs A."/>
            <person name="Gujja S."/>
            <person name="Hansen M."/>
            <person name="Howarth C."/>
            <person name="Imamovic A."/>
            <person name="Ireland A."/>
            <person name="Larimer J."/>
            <person name="McCowan C."/>
            <person name="Murphy C."/>
            <person name="Pearson M."/>
            <person name="Poon T.W."/>
            <person name="Priest M."/>
            <person name="Roberts A."/>
            <person name="Saif S."/>
            <person name="Shea T."/>
            <person name="Sykes S."/>
            <person name="Wortman J."/>
            <person name="Nusbaum C."/>
            <person name="Birren B."/>
        </authorList>
    </citation>
    <scope>NUCLEOTIDE SEQUENCE [LARGE SCALE GENOMIC DNA]</scope>
    <source>
        <strain evidence="3">NJM9701</strain>
    </source>
</reference>
<name>A0A024U104_9STRA</name>
<sequence>MNQTTSHCSRCCSHTRAHASPAPPSPPSPPTPPQPTYVFGQHRSESSPSAAARAHKKGQFVTSAIVGFVVVLLLKNLFVLTSIVGVVFLALMGLGSHGVIRVDFKKAVDMCSMQDLPSLSVVPSKPGFIAGAAVAWHVWP</sequence>
<feature type="compositionally biased region" description="Pro residues" evidence="1">
    <location>
        <begin position="21"/>
        <end position="35"/>
    </location>
</feature>